<dbReference type="EMBL" id="BMPP01000023">
    <property type="protein sequence ID" value="GGK40674.1"/>
    <property type="molecule type" value="Genomic_DNA"/>
</dbReference>
<accession>A0ABQ2F169</accession>
<protein>
    <recommendedName>
        <fullName evidence="1">Helicase XPB/Ssl2 N-terminal domain-containing protein</fullName>
    </recommendedName>
</protein>
<gene>
    <name evidence="2" type="ORF">GCM10008955_38070</name>
</gene>
<dbReference type="InterPro" id="IPR032830">
    <property type="entry name" value="XPB/Ssl2_N"/>
</dbReference>
<reference evidence="3" key="1">
    <citation type="journal article" date="2019" name="Int. J. Syst. Evol. Microbiol.">
        <title>The Global Catalogue of Microorganisms (GCM) 10K type strain sequencing project: providing services to taxonomists for standard genome sequencing and annotation.</title>
        <authorList>
            <consortium name="The Broad Institute Genomics Platform"/>
            <consortium name="The Broad Institute Genome Sequencing Center for Infectious Disease"/>
            <person name="Wu L."/>
            <person name="Ma J."/>
        </authorList>
    </citation>
    <scope>NUCLEOTIDE SEQUENCE [LARGE SCALE GENOMIC DNA]</scope>
    <source>
        <strain evidence="3">JCM 30331</strain>
    </source>
</reference>
<evidence type="ECO:0000259" key="1">
    <source>
        <dbReference type="Pfam" id="PF13625"/>
    </source>
</evidence>
<dbReference type="Proteomes" id="UP000647587">
    <property type="component" value="Unassembled WGS sequence"/>
</dbReference>
<feature type="domain" description="Helicase XPB/Ssl2 N-terminal" evidence="1">
    <location>
        <begin position="433"/>
        <end position="528"/>
    </location>
</feature>
<sequence length="815" mass="88006">MSAPNSSLSHSALDPSPLHLEDMADVFGTGHFNRVARRYSGEKGINGKAAAREALSRTFADARRLDALAASLHPTELQLLGELRRHGGAMDGWALYTFARLRGLKAPPVKLSPSSSNLFEGYQGADFPGADLIWSLFADGLLVPVSVPNHWLRDSYAYYRHRPFPNLPATWVLADPRLLTHLPPVETVPLTVKLDRVQPLTVQNGTPSAARLALHLQEVMRGLRVLGGLGLTQTGTYNKAGLGKLNKLLPALEEPGFWLAAAQQLGLLRLDVSGKQVQVCPEQERALAQAGPQHLVNRLAALVGVLDMPEDQAHRLPHAGALRSCLLAVLRDLPGSITEPELLRLLGTVAPLELRLQLRDYRAAPNPQAWADWFGATLRGTMIDFGLVTLEDRDGQVVVTPGEALGTSTASPGASAPASVAAQAPVSALPAWILQPNFELLVYPAHLQPHQFAILYAAEAVRFDAQTATYRLTRDSVYAALEGGLSQADLLAGLQSGSATPLAPSVQSTIRDWAARRERLTVHRGVTLLEYPTRSQRDAALSSGGTAIGETLLMLAPGQKVGPGVSVLKYDQAPPKPLKFNDDGTFTITGALDFLTRQLLEGRIAAAGQDRYTLRPALAGSLPVSFLNDLEARSSGRLPGLLRLQLGVWSGQTPPPRVAAVTLLQHPQAQALAQYPTLKGLIGGTVGPNLCMVQPGQEQALELALGALGLTPQHEILAPQGAASDLLMITDTRKKREFLEEAIRSGHNLLIQYNEEKSIGGWYSSRTTPGKRRLDEFQLVRIDRAGATPYLEAQNLKSGEQERIRIQYITGMALR</sequence>
<evidence type="ECO:0000313" key="3">
    <source>
        <dbReference type="Proteomes" id="UP000647587"/>
    </source>
</evidence>
<comment type="caution">
    <text evidence="2">The sequence shown here is derived from an EMBL/GenBank/DDBJ whole genome shotgun (WGS) entry which is preliminary data.</text>
</comment>
<name>A0ABQ2F169_9DEIO</name>
<proteinExistence type="predicted"/>
<organism evidence="2 3">
    <name type="scientific">Deinococcus malanensis</name>
    <dbReference type="NCBI Taxonomy" id="1706855"/>
    <lineage>
        <taxon>Bacteria</taxon>
        <taxon>Thermotogati</taxon>
        <taxon>Deinococcota</taxon>
        <taxon>Deinococci</taxon>
        <taxon>Deinococcales</taxon>
        <taxon>Deinococcaceae</taxon>
        <taxon>Deinococcus</taxon>
    </lineage>
</organism>
<keyword evidence="3" id="KW-1185">Reference proteome</keyword>
<dbReference type="RefSeq" id="WP_189011612.1">
    <property type="nucleotide sequence ID" value="NZ_BMPP01000023.1"/>
</dbReference>
<evidence type="ECO:0000313" key="2">
    <source>
        <dbReference type="EMBL" id="GGK40674.1"/>
    </source>
</evidence>
<dbReference type="Pfam" id="PF13625">
    <property type="entry name" value="Helicase_C_3"/>
    <property type="match status" value="1"/>
</dbReference>